<dbReference type="Proteomes" id="UP001177003">
    <property type="component" value="Chromosome 9"/>
</dbReference>
<feature type="domain" description="Reverse transcriptase zinc-binding" evidence="1">
    <location>
        <begin position="121"/>
        <end position="185"/>
    </location>
</feature>
<reference evidence="2" key="1">
    <citation type="submission" date="2023-04" db="EMBL/GenBank/DDBJ databases">
        <authorList>
            <person name="Vijverberg K."/>
            <person name="Xiong W."/>
            <person name="Schranz E."/>
        </authorList>
    </citation>
    <scope>NUCLEOTIDE SEQUENCE</scope>
</reference>
<organism evidence="2 3">
    <name type="scientific">Lactuca saligna</name>
    <name type="common">Willowleaf lettuce</name>
    <dbReference type="NCBI Taxonomy" id="75948"/>
    <lineage>
        <taxon>Eukaryota</taxon>
        <taxon>Viridiplantae</taxon>
        <taxon>Streptophyta</taxon>
        <taxon>Embryophyta</taxon>
        <taxon>Tracheophyta</taxon>
        <taxon>Spermatophyta</taxon>
        <taxon>Magnoliopsida</taxon>
        <taxon>eudicotyledons</taxon>
        <taxon>Gunneridae</taxon>
        <taxon>Pentapetalae</taxon>
        <taxon>asterids</taxon>
        <taxon>campanulids</taxon>
        <taxon>Asterales</taxon>
        <taxon>Asteraceae</taxon>
        <taxon>Cichorioideae</taxon>
        <taxon>Cichorieae</taxon>
        <taxon>Lactucinae</taxon>
        <taxon>Lactuca</taxon>
    </lineage>
</organism>
<dbReference type="Pfam" id="PF13966">
    <property type="entry name" value="zf-RVT"/>
    <property type="match status" value="1"/>
</dbReference>
<evidence type="ECO:0000259" key="1">
    <source>
        <dbReference type="Pfam" id="PF13966"/>
    </source>
</evidence>
<evidence type="ECO:0000313" key="3">
    <source>
        <dbReference type="Proteomes" id="UP001177003"/>
    </source>
</evidence>
<sequence length="286" mass="33343">MDVFQLNIKSGDNSLFWYDKWLGPVTLEEKYPSLFELESRKKCLVSDRFIDNQFEAHWKTNVIDYTEIRCINNLKNDLSRVHLEPGEDQWACALDNGSQFTVSLLRKKLEHLQYPNRVLPTFKWSKVTPIKVNCFIWRAMQRKIPSAVALKCKGVDIENDNCGACVNRLECSDHILVQYPFACEVRKIIFNWCGLQQAEFSSVGELIIFAENWGSNPRKAIRFLNICHGLIWNLWKLRNERVFNGVFHTPIYGAGAIKSMVYFWTKYRGNEGIGDWDNWTASPFTL</sequence>
<name>A0AA36A287_LACSI</name>
<gene>
    <name evidence="2" type="ORF">LSALG_LOCUS41107</name>
</gene>
<dbReference type="PANTHER" id="PTHR36617">
    <property type="entry name" value="PROTEIN, PUTATIVE-RELATED"/>
    <property type="match status" value="1"/>
</dbReference>
<protein>
    <recommendedName>
        <fullName evidence="1">Reverse transcriptase zinc-binding domain-containing protein</fullName>
    </recommendedName>
</protein>
<dbReference type="PANTHER" id="PTHR36617:SF15">
    <property type="entry name" value="REVERSE TRANSCRIPTASE ZINC-BINDING DOMAIN-CONTAINING PROTEIN"/>
    <property type="match status" value="1"/>
</dbReference>
<dbReference type="AlphaFoldDB" id="A0AA36A287"/>
<evidence type="ECO:0000313" key="2">
    <source>
        <dbReference type="EMBL" id="CAI9302628.1"/>
    </source>
</evidence>
<keyword evidence="3" id="KW-1185">Reference proteome</keyword>
<accession>A0AA36A287</accession>
<dbReference type="InterPro" id="IPR026960">
    <property type="entry name" value="RVT-Znf"/>
</dbReference>
<proteinExistence type="predicted"/>
<dbReference type="EMBL" id="OX465085">
    <property type="protein sequence ID" value="CAI9302628.1"/>
    <property type="molecule type" value="Genomic_DNA"/>
</dbReference>